<dbReference type="OrthoDB" id="1932741at2759"/>
<keyword evidence="2" id="KW-1185">Reference proteome</keyword>
<name>A0A2U1P5Q0_ARTAN</name>
<proteinExistence type="predicted"/>
<protein>
    <submittedName>
        <fullName evidence="1">Reverse transcriptase domain, Reverse transcriptase zinc-binding domain protein</fullName>
    </submittedName>
</protein>
<evidence type="ECO:0000313" key="2">
    <source>
        <dbReference type="Proteomes" id="UP000245207"/>
    </source>
</evidence>
<dbReference type="EMBL" id="PKPP01001635">
    <property type="protein sequence ID" value="PWA81094.1"/>
    <property type="molecule type" value="Genomic_DNA"/>
</dbReference>
<keyword evidence="1" id="KW-0695">RNA-directed DNA polymerase</keyword>
<dbReference type="GO" id="GO:0003964">
    <property type="term" value="F:RNA-directed DNA polymerase activity"/>
    <property type="evidence" value="ECO:0007669"/>
    <property type="project" value="UniProtKB-KW"/>
</dbReference>
<comment type="caution">
    <text evidence="1">The sequence shown here is derived from an EMBL/GenBank/DDBJ whole genome shotgun (WGS) entry which is preliminary data.</text>
</comment>
<keyword evidence="1" id="KW-0548">Nucleotidyltransferase</keyword>
<gene>
    <name evidence="1" type="ORF">CTI12_AA190160</name>
</gene>
<reference evidence="1 2" key="1">
    <citation type="journal article" date="2018" name="Mol. Plant">
        <title>The genome of Artemisia annua provides insight into the evolution of Asteraceae family and artemisinin biosynthesis.</title>
        <authorList>
            <person name="Shen Q."/>
            <person name="Zhang L."/>
            <person name="Liao Z."/>
            <person name="Wang S."/>
            <person name="Yan T."/>
            <person name="Shi P."/>
            <person name="Liu M."/>
            <person name="Fu X."/>
            <person name="Pan Q."/>
            <person name="Wang Y."/>
            <person name="Lv Z."/>
            <person name="Lu X."/>
            <person name="Zhang F."/>
            <person name="Jiang W."/>
            <person name="Ma Y."/>
            <person name="Chen M."/>
            <person name="Hao X."/>
            <person name="Li L."/>
            <person name="Tang Y."/>
            <person name="Lv G."/>
            <person name="Zhou Y."/>
            <person name="Sun X."/>
            <person name="Brodelius P.E."/>
            <person name="Rose J.K.C."/>
            <person name="Tang K."/>
        </authorList>
    </citation>
    <scope>NUCLEOTIDE SEQUENCE [LARGE SCALE GENOMIC DNA]</scope>
    <source>
        <strain evidence="2">cv. Huhao1</strain>
        <tissue evidence="1">Leaf</tissue>
    </source>
</reference>
<sequence>MFPCTYAIFQPYRNSDHSPAVLKIPTLSFTKPKPFKFYNFLAYKGGFLEMVSNQWNVQVAFQDPSILEGSFGGGNDGGGENK</sequence>
<dbReference type="Proteomes" id="UP000245207">
    <property type="component" value="Unassembled WGS sequence"/>
</dbReference>
<evidence type="ECO:0000313" key="1">
    <source>
        <dbReference type="EMBL" id="PWA81094.1"/>
    </source>
</evidence>
<accession>A0A2U1P5Q0</accession>
<organism evidence="1 2">
    <name type="scientific">Artemisia annua</name>
    <name type="common">Sweet wormwood</name>
    <dbReference type="NCBI Taxonomy" id="35608"/>
    <lineage>
        <taxon>Eukaryota</taxon>
        <taxon>Viridiplantae</taxon>
        <taxon>Streptophyta</taxon>
        <taxon>Embryophyta</taxon>
        <taxon>Tracheophyta</taxon>
        <taxon>Spermatophyta</taxon>
        <taxon>Magnoliopsida</taxon>
        <taxon>eudicotyledons</taxon>
        <taxon>Gunneridae</taxon>
        <taxon>Pentapetalae</taxon>
        <taxon>asterids</taxon>
        <taxon>campanulids</taxon>
        <taxon>Asterales</taxon>
        <taxon>Asteraceae</taxon>
        <taxon>Asteroideae</taxon>
        <taxon>Anthemideae</taxon>
        <taxon>Artemisiinae</taxon>
        <taxon>Artemisia</taxon>
    </lineage>
</organism>
<dbReference type="AlphaFoldDB" id="A0A2U1P5Q0"/>
<keyword evidence="1" id="KW-0808">Transferase</keyword>